<gene>
    <name evidence="2" type="ORF">F7D09_0128</name>
</gene>
<feature type="chain" id="PRO_5026334855" evidence="1">
    <location>
        <begin position="37"/>
        <end position="236"/>
    </location>
</feature>
<dbReference type="RefSeq" id="WP_152233507.1">
    <property type="nucleotide sequence ID" value="NZ_JBHSKZ010000064.1"/>
</dbReference>
<evidence type="ECO:0000313" key="3">
    <source>
        <dbReference type="Proteomes" id="UP000441772"/>
    </source>
</evidence>
<accession>A0A6I1GII2</accession>
<keyword evidence="1" id="KW-0732">Signal</keyword>
<sequence>MKGRTLHIFTSMMLCVLLAMLLAIGASSSRSLIAQASDEANTATDSTEPDEYGEAAKSLANAYGLPEDTAKRRVEGQSDRMMFRTLVAEKLGDTIGGFSYDPVSGTTTVSTTDEAKDTPLITQLAEQYGVAITITPADYSYAQLDEWAQQILAEASGNPSILDAYPDPETNSVTIKVDKRAARNYESLPTVSTLATQSVPITIVAGEETDTSTPDICTGKSSCGAPLRGGINILSR</sequence>
<evidence type="ECO:0000313" key="2">
    <source>
        <dbReference type="EMBL" id="KAB7791453.1"/>
    </source>
</evidence>
<proteinExistence type="predicted"/>
<evidence type="ECO:0000256" key="1">
    <source>
        <dbReference type="SAM" id="SignalP"/>
    </source>
</evidence>
<comment type="caution">
    <text evidence="2">The sequence shown here is derived from an EMBL/GenBank/DDBJ whole genome shotgun (WGS) entry which is preliminary data.</text>
</comment>
<protein>
    <submittedName>
        <fullName evidence="2">Uncharacterized protein</fullName>
    </submittedName>
</protein>
<reference evidence="2 3" key="1">
    <citation type="submission" date="2019-09" db="EMBL/GenBank/DDBJ databases">
        <title>Characterization of the phylogenetic diversity of two novel species belonging to the genus Bifidobacterium: Bifidobacterium cebidarum sp. nov. and Bifidobacterium leontopitheci sp. nov.</title>
        <authorList>
            <person name="Lugli G.A."/>
            <person name="Duranti S."/>
            <person name="Milani C."/>
            <person name="Turroni F."/>
            <person name="Ventura M."/>
        </authorList>
    </citation>
    <scope>NUCLEOTIDE SEQUENCE [LARGE SCALE GENOMIC DNA]</scope>
    <source>
        <strain evidence="2 3">LMG 31471</strain>
    </source>
</reference>
<feature type="signal peptide" evidence="1">
    <location>
        <begin position="1"/>
        <end position="36"/>
    </location>
</feature>
<dbReference type="Proteomes" id="UP000441772">
    <property type="component" value="Unassembled WGS sequence"/>
</dbReference>
<name>A0A6I1GII2_9BIFI</name>
<organism evidence="2 3">
    <name type="scientific">Bifidobacterium leontopitheci</name>
    <dbReference type="NCBI Taxonomy" id="2650774"/>
    <lineage>
        <taxon>Bacteria</taxon>
        <taxon>Bacillati</taxon>
        <taxon>Actinomycetota</taxon>
        <taxon>Actinomycetes</taxon>
        <taxon>Bifidobacteriales</taxon>
        <taxon>Bifidobacteriaceae</taxon>
        <taxon>Bifidobacterium</taxon>
    </lineage>
</organism>
<dbReference type="AlphaFoldDB" id="A0A6I1GII2"/>
<dbReference type="EMBL" id="WBVT01000001">
    <property type="protein sequence ID" value="KAB7791453.1"/>
    <property type="molecule type" value="Genomic_DNA"/>
</dbReference>
<keyword evidence="3" id="KW-1185">Reference proteome</keyword>